<dbReference type="Gene3D" id="3.10.20.30">
    <property type="match status" value="1"/>
</dbReference>
<accession>A0A7X2J1H0</accession>
<protein>
    <submittedName>
        <fullName evidence="1">Thiamine biosynthesis protein ThiS</fullName>
    </submittedName>
</protein>
<evidence type="ECO:0000313" key="1">
    <source>
        <dbReference type="EMBL" id="MRX73711.1"/>
    </source>
</evidence>
<sequence>MNIVVNGEAITLPEHVSTAKNLLEHFQLEDRIAIIERNAEIVDKNAYDSTVLSNGDKIEIVHFVGGG</sequence>
<dbReference type="NCBIfam" id="TIGR01683">
    <property type="entry name" value="thiS"/>
    <property type="match status" value="1"/>
</dbReference>
<dbReference type="InterPro" id="IPR012675">
    <property type="entry name" value="Beta-grasp_dom_sf"/>
</dbReference>
<proteinExistence type="predicted"/>
<name>A0A7X2J1H0_9BACI</name>
<dbReference type="AlphaFoldDB" id="A0A7X2J1H0"/>
<reference evidence="1 2" key="1">
    <citation type="submission" date="2019-11" db="EMBL/GenBank/DDBJ databases">
        <title>Bacillus lacus genome.</title>
        <authorList>
            <person name="Allen C.J."/>
            <person name="Newman J.D."/>
        </authorList>
    </citation>
    <scope>NUCLEOTIDE SEQUENCE [LARGE SCALE GENOMIC DNA]</scope>
    <source>
        <strain evidence="1 2">KCTC 33946</strain>
    </source>
</reference>
<evidence type="ECO:0000313" key="2">
    <source>
        <dbReference type="Proteomes" id="UP000448867"/>
    </source>
</evidence>
<comment type="caution">
    <text evidence="1">The sequence shown here is derived from an EMBL/GenBank/DDBJ whole genome shotgun (WGS) entry which is preliminary data.</text>
</comment>
<dbReference type="SUPFAM" id="SSF54285">
    <property type="entry name" value="MoaD/ThiS"/>
    <property type="match status" value="1"/>
</dbReference>
<dbReference type="CDD" id="cd00565">
    <property type="entry name" value="Ubl_ThiS"/>
    <property type="match status" value="1"/>
</dbReference>
<dbReference type="Proteomes" id="UP000448867">
    <property type="component" value="Unassembled WGS sequence"/>
</dbReference>
<keyword evidence="2" id="KW-1185">Reference proteome</keyword>
<dbReference type="InterPro" id="IPR016155">
    <property type="entry name" value="Mopterin_synth/thiamin_S_b"/>
</dbReference>
<dbReference type="OrthoDB" id="9798559at2"/>
<dbReference type="PANTHER" id="PTHR34472">
    <property type="entry name" value="SULFUR CARRIER PROTEIN THIS"/>
    <property type="match status" value="1"/>
</dbReference>
<organism evidence="1 2">
    <name type="scientific">Metabacillus lacus</name>
    <dbReference type="NCBI Taxonomy" id="1983721"/>
    <lineage>
        <taxon>Bacteria</taxon>
        <taxon>Bacillati</taxon>
        <taxon>Bacillota</taxon>
        <taxon>Bacilli</taxon>
        <taxon>Bacillales</taxon>
        <taxon>Bacillaceae</taxon>
        <taxon>Metabacillus</taxon>
    </lineage>
</organism>
<dbReference type="Pfam" id="PF02597">
    <property type="entry name" value="ThiS"/>
    <property type="match status" value="1"/>
</dbReference>
<dbReference type="InterPro" id="IPR010035">
    <property type="entry name" value="Thi_S"/>
</dbReference>
<dbReference type="RefSeq" id="WP_154309173.1">
    <property type="nucleotide sequence ID" value="NZ_WKKI01000042.1"/>
</dbReference>
<dbReference type="PANTHER" id="PTHR34472:SF1">
    <property type="entry name" value="SULFUR CARRIER PROTEIN THIS"/>
    <property type="match status" value="1"/>
</dbReference>
<dbReference type="InterPro" id="IPR003749">
    <property type="entry name" value="ThiS/MoaD-like"/>
</dbReference>
<gene>
    <name evidence="1" type="primary">thiS</name>
    <name evidence="1" type="ORF">GJU40_16340</name>
</gene>
<dbReference type="EMBL" id="WKKI01000042">
    <property type="protein sequence ID" value="MRX73711.1"/>
    <property type="molecule type" value="Genomic_DNA"/>
</dbReference>